<organism evidence="1">
    <name type="scientific">Sipha flava</name>
    <name type="common">yellow sugarcane aphid</name>
    <dbReference type="NCBI Taxonomy" id="143950"/>
    <lineage>
        <taxon>Eukaryota</taxon>
        <taxon>Metazoa</taxon>
        <taxon>Ecdysozoa</taxon>
        <taxon>Arthropoda</taxon>
        <taxon>Hexapoda</taxon>
        <taxon>Insecta</taxon>
        <taxon>Pterygota</taxon>
        <taxon>Neoptera</taxon>
        <taxon>Paraneoptera</taxon>
        <taxon>Hemiptera</taxon>
        <taxon>Sternorrhyncha</taxon>
        <taxon>Aphidomorpha</taxon>
        <taxon>Aphidoidea</taxon>
        <taxon>Aphididae</taxon>
        <taxon>Sipha</taxon>
    </lineage>
</organism>
<dbReference type="OrthoDB" id="6608722at2759"/>
<evidence type="ECO:0000313" key="1">
    <source>
        <dbReference type="EMBL" id="MBY82512.1"/>
    </source>
</evidence>
<protein>
    <submittedName>
        <fullName evidence="1">Uncharacterized protein</fullName>
    </submittedName>
</protein>
<gene>
    <name evidence="1" type="ORF">g.3935</name>
</gene>
<name>A0A2S2QZF7_9HEMI</name>
<reference evidence="1" key="1">
    <citation type="submission" date="2018-04" db="EMBL/GenBank/DDBJ databases">
        <title>Transcriptome assembly of Sipha flava.</title>
        <authorList>
            <person name="Scully E.D."/>
            <person name="Geib S.M."/>
            <person name="Palmer N.A."/>
            <person name="Koch K."/>
            <person name="Bradshaw J."/>
            <person name="Heng-Moss T."/>
            <person name="Sarath G."/>
        </authorList>
    </citation>
    <scope>NUCLEOTIDE SEQUENCE</scope>
</reference>
<dbReference type="EMBL" id="GGMS01013309">
    <property type="protein sequence ID" value="MBY82512.1"/>
    <property type="molecule type" value="Transcribed_RNA"/>
</dbReference>
<accession>A0A2S2QZF7</accession>
<dbReference type="Gene3D" id="2.20.25.240">
    <property type="match status" value="1"/>
</dbReference>
<proteinExistence type="predicted"/>
<sequence>MISVISEKGKIIIICDGFKFGFQKNLANDIKRWTCTKKTCSAYLKTNQRNEIQFENSKLTHDCAKDSEQKINRQILSNDLKRKALEQLSERPAKLFNDKMKKFNVSTLTNSDVTYIKNMNHSRNSIYPKLPQNVNEVHRILSSIEVKTFINENFLMVNDTINSLVMFSCNGNIKFLSTLSTIYVDGTFDYCPRYFCQLLTIHGFHNNYYIR</sequence>
<dbReference type="AlphaFoldDB" id="A0A2S2QZF7"/>